<feature type="transmembrane region" description="Helical" evidence="16">
    <location>
        <begin position="504"/>
        <end position="525"/>
    </location>
</feature>
<protein>
    <submittedName>
        <fullName evidence="19">Uncharacterized protein LOC100373729</fullName>
    </submittedName>
</protein>
<evidence type="ECO:0000256" key="16">
    <source>
        <dbReference type="SAM" id="Phobius"/>
    </source>
</evidence>
<dbReference type="SMART" id="SM00364">
    <property type="entry name" value="LRR_BAC"/>
    <property type="match status" value="10"/>
</dbReference>
<feature type="transmembrane region" description="Helical" evidence="16">
    <location>
        <begin position="426"/>
        <end position="446"/>
    </location>
</feature>
<evidence type="ECO:0000313" key="19">
    <source>
        <dbReference type="RefSeq" id="XP_006820553.1"/>
    </source>
</evidence>
<keyword evidence="11" id="KW-0325">Glycoprotein</keyword>
<evidence type="ECO:0000256" key="1">
    <source>
        <dbReference type="ARBA" id="ARBA00004141"/>
    </source>
</evidence>
<dbReference type="Pfam" id="PF13855">
    <property type="entry name" value="LRR_8"/>
    <property type="match status" value="1"/>
</dbReference>
<dbReference type="PRINTS" id="PR00019">
    <property type="entry name" value="LEURICHRPT"/>
</dbReference>
<evidence type="ECO:0000256" key="9">
    <source>
        <dbReference type="ARBA" id="ARBA00023136"/>
    </source>
</evidence>
<dbReference type="InterPro" id="IPR001320">
    <property type="entry name" value="Iontro_rcpt_C"/>
</dbReference>
<sequence length="1903" mass="215226">MGIAVLQSYVYENNGKQDGVLHLSPSQGDISDVIVDLIKFYEWNSVAIVFDGVTYPEMELVAKTAEVGLKVVARQLKLGSETHNTEDELKYKTVLAEIRSMNIQQIIIHAHTTTIATVLRDDVSYMNLSSYIYTNTNLTLLHPSYQGGITNIEDAGDHKLDTYEVILVYDAINIVLSAIRDYTSNTGMIDHQNSNNDCFATELLVPETSNALRAYIKEVKLQGLSGYISFEKNGMRCNDSFDVIELQNEELVVVGSWTRLERLKIFSLKKPIYDFAFGDNPLRISTIVDDPFIMWRDNYENLVGNERFDGFLYDLIEELSRRMDFQYELYIVPDGKYGAQLDNGSWNGMVRELIDGSDIVSTIHNCHLFTTSAADVAMAGLTISSVREEVIDFSAPYMFLGTDVLMRKPEPSPPDPFSFLSPMSTEMWLCVCGALIVFSLLLVLINRISPYEANHLSRRDAVSKHEATNLNLVNSIWFVFSAFVQQGSQFSPYSYSARIISGTWWFFVLVFIASYTANMAAFLTVQKLDTPVDSVADLAKQTTISYGCTESTQTMSFFRDSKIEPYKTMWAAMKLAETSPLVPSNEEGVRRACTENYAFLQDSTFNAFFTNRNPIPDCDLVVIGSPFDSKGYGLAFPRGATFRDDFSLNILQLREQGFILGLKRKWWLSVALDSSGSTSSISGQNVLRLSNIAGIFYILAGGAVIGLMVALVEVIVYMRNGSKKDHDEEWDEEHRLSEGFPSAISSSDVLQRYQYTHSVTSQVYNDQFTMSYNESEREEQTPTGVSPGRLHFTNDGRIWDSHNELNLPPELGKLKFLTHLQAKGCGIQEIPLEIENLKELTLLHLSKNDIRQIPVSICELGNLQVLRIDRNQLQEIPMEIGKLKQLVIFDISNNTVKEIPPTIELRILEGINPEEKKIRLVSRELDYLPSLIARYNQVKQLNLSKNRLLFIPIEILQLRDLEDLDLSDNIFRSIPTHIFEIERLHRLRISNNLLLKFPAYIGKVLELDLSKNLIEDITVSNTREYPLVKLDLSRNKLTNIPNEIDCLIHLEELNISQNEIRKLSSKIVYELPCLAKLYIGENDIKIVPQEIGKLLSLRVLDLSSNKIIEIPSSVGLLSQLEELDLSRNPLKQLPREIKRIFTLKVVKVTGGKLDDSEVKYAAEQGVESLVDHWNKEGNLCFLSPIRTFTGINGYAMVLRSERELLKNCNPESEVLDLHSNEFVPLLINEHENAKSLHLGGNPNVSSLPIEIAELINLEDINLSEDAFTEVPHVVTQLENLVSLKMRTNRLTGFPSNVTTLKELDLFGNNINIISANDIQCPQLQYLDIGNNNLESFPDAIIMLQNLQKPYMSKNLIHRIPPSIEELKYLRDFHISQNFLSNIPDEIGELPNLETLKMSHNLLEQLPLSIGNLFNLFELDIAENKLTELPAQIGCLTILKMLTVKGNKIRILPIQINLLSQLENFSLDADEMTEPPSSVCVHGIKEIKRYFKSKDDDSSTLSRVIHLLPNEQNPELHILLDGYSLEVLPHSVVLEKEIAVSSVSVQDSSVKYELDTSEQIASDILTMTPDYEFAGSVNLIFQCINSRSRKVKLKTSDGSTNWTELVTEQIDTGVKANISNLTRFIATSECLSETITVTRSGTTFQSIAGPGVSISIGPNAVPQPTTTSVNVHTPDPDSAVAYRGRMISTMVIQWLLSTQKDFVCQKMRQIGCVAAPRNINPNYLFEKWQKYKEARIIGLYSVKIVVMQQIQEPRILSLNIVKSSQAELRVESLKEKSYHAYHENRVVIASTCKMDTGYPHNIHNGAPRNPDEIVTDRELIMVAEKMDNSWETIAIKLDMQQYEMDRFKKAVSMTQQIFYMLHHWRQKKGALAIRQQLRDELKENGADFEVYKLLSPSSSVAATQ</sequence>
<dbReference type="PANTHER" id="PTHR48051:SF1">
    <property type="entry name" value="RAS SUPPRESSOR PROTEIN 1"/>
    <property type="match status" value="1"/>
</dbReference>
<feature type="transmembrane region" description="Helical" evidence="16">
    <location>
        <begin position="695"/>
        <end position="718"/>
    </location>
</feature>
<evidence type="ECO:0000256" key="11">
    <source>
        <dbReference type="ARBA" id="ARBA00023180"/>
    </source>
</evidence>
<comment type="subcellular location">
    <subcellularLocation>
        <location evidence="1">Membrane</location>
        <topology evidence="1">Multi-pass membrane protein</topology>
    </subcellularLocation>
    <subcellularLocation>
        <location evidence="15">Postsynaptic cell membrane</location>
    </subcellularLocation>
</comment>
<dbReference type="PRINTS" id="PR00177">
    <property type="entry name" value="NMDARECEPTOR"/>
</dbReference>
<evidence type="ECO:0000256" key="13">
    <source>
        <dbReference type="ARBA" id="ARBA00023286"/>
    </source>
</evidence>
<keyword evidence="9 16" id="KW-0472">Membrane</keyword>
<proteinExistence type="predicted"/>
<dbReference type="InterPro" id="IPR000488">
    <property type="entry name" value="Death_dom"/>
</dbReference>
<dbReference type="Proteomes" id="UP000694865">
    <property type="component" value="Unplaced"/>
</dbReference>
<evidence type="ECO:0000256" key="15">
    <source>
        <dbReference type="ARBA" id="ARBA00034100"/>
    </source>
</evidence>
<accession>A0ABM0MKL2</accession>
<dbReference type="InterPro" id="IPR001611">
    <property type="entry name" value="Leu-rich_rpt"/>
</dbReference>
<dbReference type="InterPro" id="IPR011029">
    <property type="entry name" value="DEATH-like_dom_sf"/>
</dbReference>
<dbReference type="InterPro" id="IPR001508">
    <property type="entry name" value="Iono_Glu_rcpt_met"/>
</dbReference>
<keyword evidence="12" id="KW-0628">Postsynaptic cell membrane</keyword>
<dbReference type="SUPFAM" id="SSF52058">
    <property type="entry name" value="L domain-like"/>
    <property type="match status" value="2"/>
</dbReference>
<reference evidence="19" key="1">
    <citation type="submission" date="2025-08" db="UniProtKB">
        <authorList>
            <consortium name="RefSeq"/>
        </authorList>
    </citation>
    <scope>IDENTIFICATION</scope>
    <source>
        <tissue evidence="19">Testes</tissue>
    </source>
</reference>
<dbReference type="Pfam" id="PF10613">
    <property type="entry name" value="Lig_chan-Glu_bd"/>
    <property type="match status" value="1"/>
</dbReference>
<dbReference type="Gene3D" id="3.40.190.10">
    <property type="entry name" value="Periplasmic binding protein-like II"/>
    <property type="match status" value="2"/>
</dbReference>
<evidence type="ECO:0000256" key="5">
    <source>
        <dbReference type="ARBA" id="ARBA00022737"/>
    </source>
</evidence>
<name>A0ABM0MKL2_SACKO</name>
<evidence type="ECO:0000256" key="4">
    <source>
        <dbReference type="ARBA" id="ARBA00022692"/>
    </source>
</evidence>
<dbReference type="GeneID" id="100373729"/>
<dbReference type="PANTHER" id="PTHR48051">
    <property type="match status" value="1"/>
</dbReference>
<dbReference type="Gene3D" id="1.10.533.10">
    <property type="entry name" value="Death Domain, Fas"/>
    <property type="match status" value="1"/>
</dbReference>
<dbReference type="SMART" id="SM00918">
    <property type="entry name" value="Lig_chan-Glu_bd"/>
    <property type="match status" value="1"/>
</dbReference>
<dbReference type="Gene3D" id="3.40.50.2300">
    <property type="match status" value="4"/>
</dbReference>
<evidence type="ECO:0000256" key="14">
    <source>
        <dbReference type="ARBA" id="ARBA00023303"/>
    </source>
</evidence>
<keyword evidence="7" id="KW-0770">Synapse</keyword>
<dbReference type="InterPro" id="IPR025875">
    <property type="entry name" value="Leu-rich_rpt_4"/>
</dbReference>
<feature type="domain" description="Death" evidence="17">
    <location>
        <begin position="1814"/>
        <end position="1882"/>
    </location>
</feature>
<dbReference type="Gene3D" id="3.80.10.10">
    <property type="entry name" value="Ribonuclease Inhibitor"/>
    <property type="match status" value="3"/>
</dbReference>
<dbReference type="PROSITE" id="PS50017">
    <property type="entry name" value="DEATH_DOMAIN"/>
    <property type="match status" value="1"/>
</dbReference>
<dbReference type="SUPFAM" id="SSF47986">
    <property type="entry name" value="DEATH domain"/>
    <property type="match status" value="1"/>
</dbReference>
<keyword evidence="4 16" id="KW-0812">Transmembrane</keyword>
<dbReference type="Pfam" id="PF01094">
    <property type="entry name" value="ANF_receptor"/>
    <property type="match status" value="1"/>
</dbReference>
<dbReference type="InterPro" id="IPR028082">
    <property type="entry name" value="Peripla_BP_I"/>
</dbReference>
<organism evidence="18 19">
    <name type="scientific">Saccoglossus kowalevskii</name>
    <name type="common">Acorn worm</name>
    <dbReference type="NCBI Taxonomy" id="10224"/>
    <lineage>
        <taxon>Eukaryota</taxon>
        <taxon>Metazoa</taxon>
        <taxon>Hemichordata</taxon>
        <taxon>Enteropneusta</taxon>
        <taxon>Harrimaniidae</taxon>
        <taxon>Saccoglossus</taxon>
    </lineage>
</organism>
<dbReference type="InterPro" id="IPR001828">
    <property type="entry name" value="ANF_lig-bd_rcpt"/>
</dbReference>
<evidence type="ECO:0000256" key="2">
    <source>
        <dbReference type="ARBA" id="ARBA00022448"/>
    </source>
</evidence>
<dbReference type="SUPFAM" id="SSF53822">
    <property type="entry name" value="Periplasmic binding protein-like I"/>
    <property type="match status" value="1"/>
</dbReference>
<dbReference type="SUPFAM" id="SSF53850">
    <property type="entry name" value="Periplasmic binding protein-like II"/>
    <property type="match status" value="1"/>
</dbReference>
<evidence type="ECO:0000256" key="8">
    <source>
        <dbReference type="ARBA" id="ARBA00023065"/>
    </source>
</evidence>
<dbReference type="InterPro" id="IPR003591">
    <property type="entry name" value="Leu-rich_rpt_typical-subtyp"/>
</dbReference>
<keyword evidence="3" id="KW-0433">Leucine-rich repeat</keyword>
<dbReference type="Pfam" id="PF12799">
    <property type="entry name" value="LRR_4"/>
    <property type="match status" value="1"/>
</dbReference>
<keyword evidence="8" id="KW-0406">Ion transport</keyword>
<dbReference type="InterPro" id="IPR032675">
    <property type="entry name" value="LRR_dom_sf"/>
</dbReference>
<keyword evidence="10" id="KW-0675">Receptor</keyword>
<evidence type="ECO:0000313" key="18">
    <source>
        <dbReference type="Proteomes" id="UP000694865"/>
    </source>
</evidence>
<evidence type="ECO:0000256" key="3">
    <source>
        <dbReference type="ARBA" id="ARBA00022614"/>
    </source>
</evidence>
<evidence type="ECO:0000256" key="7">
    <source>
        <dbReference type="ARBA" id="ARBA00023018"/>
    </source>
</evidence>
<feature type="transmembrane region" description="Helical" evidence="16">
    <location>
        <begin position="467"/>
        <end position="484"/>
    </location>
</feature>
<dbReference type="Gene3D" id="1.10.287.70">
    <property type="match status" value="1"/>
</dbReference>
<keyword evidence="5" id="KW-0677">Repeat</keyword>
<evidence type="ECO:0000256" key="6">
    <source>
        <dbReference type="ARBA" id="ARBA00022989"/>
    </source>
</evidence>
<evidence type="ECO:0000256" key="12">
    <source>
        <dbReference type="ARBA" id="ARBA00023257"/>
    </source>
</evidence>
<gene>
    <name evidence="19" type="primary">LOC100373729</name>
</gene>
<evidence type="ECO:0000256" key="10">
    <source>
        <dbReference type="ARBA" id="ARBA00023170"/>
    </source>
</evidence>
<dbReference type="SMART" id="SM00369">
    <property type="entry name" value="LRR_TYP"/>
    <property type="match status" value="15"/>
</dbReference>
<keyword evidence="14" id="KW-0407">Ion channel</keyword>
<dbReference type="InterPro" id="IPR019594">
    <property type="entry name" value="Glu/Gly-bd"/>
</dbReference>
<keyword evidence="18" id="KW-1185">Reference proteome</keyword>
<keyword evidence="2" id="KW-0813">Transport</keyword>
<keyword evidence="13" id="KW-1071">Ligand-gated ion channel</keyword>
<dbReference type="PROSITE" id="PS51450">
    <property type="entry name" value="LRR"/>
    <property type="match status" value="5"/>
</dbReference>
<dbReference type="RefSeq" id="XP_006820553.1">
    <property type="nucleotide sequence ID" value="XM_006820490.1"/>
</dbReference>
<dbReference type="Pfam" id="PF00060">
    <property type="entry name" value="Lig_chan"/>
    <property type="match status" value="1"/>
</dbReference>
<evidence type="ECO:0000259" key="17">
    <source>
        <dbReference type="PROSITE" id="PS50017"/>
    </source>
</evidence>
<keyword evidence="6 16" id="KW-1133">Transmembrane helix</keyword>
<dbReference type="InterPro" id="IPR050216">
    <property type="entry name" value="LRR_domain-containing"/>
</dbReference>
<dbReference type="SMART" id="SM00079">
    <property type="entry name" value="PBPe"/>
    <property type="match status" value="1"/>
</dbReference>